<protein>
    <submittedName>
        <fullName evidence="1">Uncharacterized protein</fullName>
    </submittedName>
</protein>
<accession>A0A6G0R6Q3</accession>
<proteinExistence type="predicted"/>
<evidence type="ECO:0000313" key="1">
    <source>
        <dbReference type="EMBL" id="KAE9319053.1"/>
    </source>
</evidence>
<dbReference type="Proteomes" id="UP000486351">
    <property type="component" value="Unassembled WGS sequence"/>
</dbReference>
<reference evidence="1 2" key="1">
    <citation type="submission" date="2018-09" db="EMBL/GenBank/DDBJ databases">
        <title>Genomic investigation of the strawberry pathogen Phytophthora fragariae indicates pathogenicity is determined by transcriptional variation in three key races.</title>
        <authorList>
            <person name="Adams T.M."/>
            <person name="Armitage A.D."/>
            <person name="Sobczyk M.K."/>
            <person name="Bates H.J."/>
            <person name="Dunwell J.M."/>
            <person name="Nellist C.F."/>
            <person name="Harrison R.J."/>
        </authorList>
    </citation>
    <scope>NUCLEOTIDE SEQUENCE [LARGE SCALE GENOMIC DNA]</scope>
    <source>
        <strain evidence="1 2">NOV-77</strain>
    </source>
</reference>
<organism evidence="1 2">
    <name type="scientific">Phytophthora fragariae</name>
    <dbReference type="NCBI Taxonomy" id="53985"/>
    <lineage>
        <taxon>Eukaryota</taxon>
        <taxon>Sar</taxon>
        <taxon>Stramenopiles</taxon>
        <taxon>Oomycota</taxon>
        <taxon>Peronosporomycetes</taxon>
        <taxon>Peronosporales</taxon>
        <taxon>Peronosporaceae</taxon>
        <taxon>Phytophthora</taxon>
    </lineage>
</organism>
<gene>
    <name evidence="1" type="ORF">PF008_g18361</name>
</gene>
<sequence>MSLFTSLSSLSMCTSSSYSNGISTSSNVFSQLRNLPRISFPFIASASPSLPTGTHDSQLSLRGELHSATVHVDCRYQCFATVTVAANKTAPLD</sequence>
<dbReference type="EMBL" id="QXFY01001392">
    <property type="protein sequence ID" value="KAE9319053.1"/>
    <property type="molecule type" value="Genomic_DNA"/>
</dbReference>
<name>A0A6G0R6Q3_9STRA</name>
<dbReference type="AlphaFoldDB" id="A0A6G0R6Q3"/>
<evidence type="ECO:0000313" key="2">
    <source>
        <dbReference type="Proteomes" id="UP000486351"/>
    </source>
</evidence>
<comment type="caution">
    <text evidence="1">The sequence shown here is derived from an EMBL/GenBank/DDBJ whole genome shotgun (WGS) entry which is preliminary data.</text>
</comment>